<gene>
    <name evidence="1" type="ORF">BT62DRAFT_936997</name>
</gene>
<evidence type="ECO:0000313" key="1">
    <source>
        <dbReference type="EMBL" id="KAG7441474.1"/>
    </source>
</evidence>
<comment type="caution">
    <text evidence="1">The sequence shown here is derived from an EMBL/GenBank/DDBJ whole genome shotgun (WGS) entry which is preliminary data.</text>
</comment>
<dbReference type="RefSeq" id="XP_043034974.1">
    <property type="nucleotide sequence ID" value="XM_043187231.1"/>
</dbReference>
<protein>
    <submittedName>
        <fullName evidence="1">Uncharacterized protein</fullName>
    </submittedName>
</protein>
<accession>A0A9P7VIT8</accession>
<name>A0A9P7VIT8_9AGAR</name>
<dbReference type="AlphaFoldDB" id="A0A9P7VIT8"/>
<dbReference type="Proteomes" id="UP000812287">
    <property type="component" value="Unassembled WGS sequence"/>
</dbReference>
<organism evidence="1 2">
    <name type="scientific">Guyanagaster necrorhizus</name>
    <dbReference type="NCBI Taxonomy" id="856835"/>
    <lineage>
        <taxon>Eukaryota</taxon>
        <taxon>Fungi</taxon>
        <taxon>Dikarya</taxon>
        <taxon>Basidiomycota</taxon>
        <taxon>Agaricomycotina</taxon>
        <taxon>Agaricomycetes</taxon>
        <taxon>Agaricomycetidae</taxon>
        <taxon>Agaricales</taxon>
        <taxon>Marasmiineae</taxon>
        <taxon>Physalacriaceae</taxon>
        <taxon>Guyanagaster</taxon>
    </lineage>
</organism>
<proteinExistence type="predicted"/>
<sequence>MRHVYEASKPSPSLQLALLWILAPRDPNEVPSAPPQRNMDAHERTHAYIHQLHVFWAHLLHYEESLADFRKTVAFLVDTNTSHGSTRDDVPGPGMQIS</sequence>
<keyword evidence="2" id="KW-1185">Reference proteome</keyword>
<reference evidence="1" key="1">
    <citation type="submission" date="2020-11" db="EMBL/GenBank/DDBJ databases">
        <title>Adaptations for nitrogen fixation in a non-lichenized fungal sporocarp promotes dispersal by wood-feeding termites.</title>
        <authorList>
            <consortium name="DOE Joint Genome Institute"/>
            <person name="Koch R.A."/>
            <person name="Yoon G."/>
            <person name="Arayal U."/>
            <person name="Lail K."/>
            <person name="Amirebrahimi M."/>
            <person name="Labutti K."/>
            <person name="Lipzen A."/>
            <person name="Riley R."/>
            <person name="Barry K."/>
            <person name="Henrissat B."/>
            <person name="Grigoriev I.V."/>
            <person name="Herr J.R."/>
            <person name="Aime M.C."/>
        </authorList>
    </citation>
    <scope>NUCLEOTIDE SEQUENCE</scope>
    <source>
        <strain evidence="1">MCA 3950</strain>
    </source>
</reference>
<evidence type="ECO:0000313" key="2">
    <source>
        <dbReference type="Proteomes" id="UP000812287"/>
    </source>
</evidence>
<dbReference type="EMBL" id="MU250559">
    <property type="protein sequence ID" value="KAG7441474.1"/>
    <property type="molecule type" value="Genomic_DNA"/>
</dbReference>
<dbReference type="GeneID" id="66109528"/>